<dbReference type="EMBL" id="SWLB01000015">
    <property type="protein sequence ID" value="KAF3328535.1"/>
    <property type="molecule type" value="Genomic_DNA"/>
</dbReference>
<dbReference type="PROSITE" id="PS50842">
    <property type="entry name" value="EXPANSIN_EG45"/>
    <property type="match status" value="1"/>
</dbReference>
<dbReference type="Proteomes" id="UP000623129">
    <property type="component" value="Unassembled WGS sequence"/>
</dbReference>
<name>A0A833QL30_9POAL</name>
<dbReference type="Gene3D" id="2.40.40.10">
    <property type="entry name" value="RlpA-like domain"/>
    <property type="match status" value="1"/>
</dbReference>
<dbReference type="PANTHER" id="PTHR47480:SF5">
    <property type="entry name" value="EG45-LIKE DOMAIN CONTAINING PROTEIN"/>
    <property type="match status" value="1"/>
</dbReference>
<dbReference type="SUPFAM" id="SSF50685">
    <property type="entry name" value="Barwin-like endoglucanases"/>
    <property type="match status" value="1"/>
</dbReference>
<gene>
    <name evidence="3" type="ORF">FCM35_KLT05613</name>
</gene>
<comment type="caution">
    <text evidence="3">The sequence shown here is derived from an EMBL/GenBank/DDBJ whole genome shotgun (WGS) entry which is preliminary data.</text>
</comment>
<sequence length="138" mass="15210">MLAMEKSCGVMIQCMLVALICFAHARRVLVMGDIGTATSYGPPYLPTRCPGYDQDQLPVNGFFVAAGSAIWDNGASCGRRYRVRCLSGLRRPCRDGFTVVQVVDVCRFTPCPTMAFSDKAFDALSKIPNTKINIEYQQ</sequence>
<protein>
    <submittedName>
        <fullName evidence="3">EG45-like domain containing protein</fullName>
    </submittedName>
</protein>
<dbReference type="OrthoDB" id="587249at2759"/>
<dbReference type="Pfam" id="PF03330">
    <property type="entry name" value="DPBB_1"/>
    <property type="match status" value="1"/>
</dbReference>
<evidence type="ECO:0000259" key="2">
    <source>
        <dbReference type="PROSITE" id="PS50842"/>
    </source>
</evidence>
<dbReference type="PANTHER" id="PTHR47480">
    <property type="entry name" value="EG45-LIKE DOMAIN CONTAINING PROTEIN"/>
    <property type="match status" value="1"/>
</dbReference>
<accession>A0A833QL30</accession>
<feature type="domain" description="Expansin-like EG45" evidence="2">
    <location>
        <begin position="35"/>
        <end position="138"/>
    </location>
</feature>
<dbReference type="InterPro" id="IPR009009">
    <property type="entry name" value="RlpA-like_DPBB"/>
</dbReference>
<evidence type="ECO:0000256" key="1">
    <source>
        <dbReference type="SAM" id="SignalP"/>
    </source>
</evidence>
<organism evidence="3 4">
    <name type="scientific">Carex littledalei</name>
    <dbReference type="NCBI Taxonomy" id="544730"/>
    <lineage>
        <taxon>Eukaryota</taxon>
        <taxon>Viridiplantae</taxon>
        <taxon>Streptophyta</taxon>
        <taxon>Embryophyta</taxon>
        <taxon>Tracheophyta</taxon>
        <taxon>Spermatophyta</taxon>
        <taxon>Magnoliopsida</taxon>
        <taxon>Liliopsida</taxon>
        <taxon>Poales</taxon>
        <taxon>Cyperaceae</taxon>
        <taxon>Cyperoideae</taxon>
        <taxon>Cariceae</taxon>
        <taxon>Carex</taxon>
        <taxon>Carex subgen. Euthyceras</taxon>
    </lineage>
</organism>
<dbReference type="InterPro" id="IPR036908">
    <property type="entry name" value="RlpA-like_sf"/>
</dbReference>
<proteinExistence type="predicted"/>
<evidence type="ECO:0000313" key="3">
    <source>
        <dbReference type="EMBL" id="KAF3328535.1"/>
    </source>
</evidence>
<reference evidence="3" key="1">
    <citation type="submission" date="2020-01" db="EMBL/GenBank/DDBJ databases">
        <title>Genome sequence of Kobresia littledalei, the first chromosome-level genome in the family Cyperaceae.</title>
        <authorList>
            <person name="Qu G."/>
        </authorList>
    </citation>
    <scope>NUCLEOTIDE SEQUENCE</scope>
    <source>
        <strain evidence="3">C.B.Clarke</strain>
        <tissue evidence="3">Leaf</tissue>
    </source>
</reference>
<evidence type="ECO:0000313" key="4">
    <source>
        <dbReference type="Proteomes" id="UP000623129"/>
    </source>
</evidence>
<dbReference type="CDD" id="cd22269">
    <property type="entry name" value="DPBB_EG45-like"/>
    <property type="match status" value="1"/>
</dbReference>
<feature type="signal peptide" evidence="1">
    <location>
        <begin position="1"/>
        <end position="25"/>
    </location>
</feature>
<feature type="chain" id="PRO_5032795851" evidence="1">
    <location>
        <begin position="26"/>
        <end position="138"/>
    </location>
</feature>
<keyword evidence="1" id="KW-0732">Signal</keyword>
<dbReference type="AlphaFoldDB" id="A0A833QL30"/>
<dbReference type="InterPro" id="IPR007112">
    <property type="entry name" value="Expansin/allergen_DPBB_dom"/>
</dbReference>
<keyword evidence="4" id="KW-1185">Reference proteome</keyword>